<dbReference type="Gene3D" id="1.10.3720.10">
    <property type="entry name" value="MetI-like"/>
    <property type="match status" value="1"/>
</dbReference>
<feature type="transmembrane region" description="Helical" evidence="7">
    <location>
        <begin position="208"/>
        <end position="227"/>
    </location>
</feature>
<dbReference type="PROSITE" id="PS50928">
    <property type="entry name" value="ABC_TM1"/>
    <property type="match status" value="1"/>
</dbReference>
<dbReference type="InterPro" id="IPR035906">
    <property type="entry name" value="MetI-like_sf"/>
</dbReference>
<keyword evidence="6 7" id="KW-0472">Membrane</keyword>
<dbReference type="GO" id="GO:0055085">
    <property type="term" value="P:transmembrane transport"/>
    <property type="evidence" value="ECO:0007669"/>
    <property type="project" value="InterPro"/>
</dbReference>
<keyword evidence="3" id="KW-1003">Cell membrane</keyword>
<dbReference type="EMBL" id="QMEY01000006">
    <property type="protein sequence ID" value="RBQ18916.1"/>
    <property type="molecule type" value="Genomic_DNA"/>
</dbReference>
<dbReference type="InterPro" id="IPR000515">
    <property type="entry name" value="MetI-like"/>
</dbReference>
<protein>
    <submittedName>
        <fullName evidence="9">Carbohydrate ABC transporter permease</fullName>
    </submittedName>
</protein>
<dbReference type="SUPFAM" id="SSF161098">
    <property type="entry name" value="MetI-like"/>
    <property type="match status" value="1"/>
</dbReference>
<dbReference type="RefSeq" id="WP_113981700.1">
    <property type="nucleotide sequence ID" value="NZ_QMEY01000006.1"/>
</dbReference>
<evidence type="ECO:0000256" key="3">
    <source>
        <dbReference type="ARBA" id="ARBA00022475"/>
    </source>
</evidence>
<evidence type="ECO:0000256" key="1">
    <source>
        <dbReference type="ARBA" id="ARBA00004651"/>
    </source>
</evidence>
<keyword evidence="2 7" id="KW-0813">Transport</keyword>
<evidence type="ECO:0000259" key="8">
    <source>
        <dbReference type="PROSITE" id="PS50928"/>
    </source>
</evidence>
<comment type="caution">
    <text evidence="9">The sequence shown here is derived from an EMBL/GenBank/DDBJ whole genome shotgun (WGS) entry which is preliminary data.</text>
</comment>
<comment type="similarity">
    <text evidence="7">Belongs to the binding-protein-dependent transport system permease family.</text>
</comment>
<dbReference type="GO" id="GO:0005886">
    <property type="term" value="C:plasma membrane"/>
    <property type="evidence" value="ECO:0007669"/>
    <property type="project" value="UniProtKB-SubCell"/>
</dbReference>
<dbReference type="PANTHER" id="PTHR43744:SF6">
    <property type="entry name" value="ABC TRANSPORTER PERMEASE PROTEIN YESQ-RELATED"/>
    <property type="match status" value="1"/>
</dbReference>
<feature type="transmembrane region" description="Helical" evidence="7">
    <location>
        <begin position="248"/>
        <end position="271"/>
    </location>
</feature>
<reference evidence="9 10" key="1">
    <citation type="submission" date="2018-06" db="EMBL/GenBank/DDBJ databases">
        <title>Sphaerisporangium craniellae sp. nov., isolated from a marine sponge in the South China Sea.</title>
        <authorList>
            <person name="Li L."/>
        </authorList>
    </citation>
    <scope>NUCLEOTIDE SEQUENCE [LARGE SCALE GENOMIC DNA]</scope>
    <source>
        <strain evidence="9 10">LHW63015</strain>
    </source>
</reference>
<feature type="transmembrane region" description="Helical" evidence="7">
    <location>
        <begin position="174"/>
        <end position="196"/>
    </location>
</feature>
<dbReference type="AlphaFoldDB" id="A0A366LY72"/>
<keyword evidence="5 7" id="KW-1133">Transmembrane helix</keyword>
<dbReference type="Pfam" id="PF00528">
    <property type="entry name" value="BPD_transp_1"/>
    <property type="match status" value="1"/>
</dbReference>
<dbReference type="CDD" id="cd06261">
    <property type="entry name" value="TM_PBP2"/>
    <property type="match status" value="1"/>
</dbReference>
<evidence type="ECO:0000256" key="7">
    <source>
        <dbReference type="RuleBase" id="RU363032"/>
    </source>
</evidence>
<evidence type="ECO:0000256" key="5">
    <source>
        <dbReference type="ARBA" id="ARBA00022989"/>
    </source>
</evidence>
<feature type="transmembrane region" description="Helical" evidence="7">
    <location>
        <begin position="308"/>
        <end position="328"/>
    </location>
</feature>
<organism evidence="9 10">
    <name type="scientific">Spongiactinospora rosea</name>
    <dbReference type="NCBI Taxonomy" id="2248750"/>
    <lineage>
        <taxon>Bacteria</taxon>
        <taxon>Bacillati</taxon>
        <taxon>Actinomycetota</taxon>
        <taxon>Actinomycetes</taxon>
        <taxon>Streptosporangiales</taxon>
        <taxon>Streptosporangiaceae</taxon>
        <taxon>Spongiactinospora</taxon>
    </lineage>
</organism>
<dbReference type="PANTHER" id="PTHR43744">
    <property type="entry name" value="ABC TRANSPORTER PERMEASE PROTEIN MG189-RELATED-RELATED"/>
    <property type="match status" value="1"/>
</dbReference>
<evidence type="ECO:0000313" key="10">
    <source>
        <dbReference type="Proteomes" id="UP000253303"/>
    </source>
</evidence>
<evidence type="ECO:0000313" key="9">
    <source>
        <dbReference type="EMBL" id="RBQ18916.1"/>
    </source>
</evidence>
<keyword evidence="10" id="KW-1185">Reference proteome</keyword>
<feature type="domain" description="ABC transmembrane type-1" evidence="8">
    <location>
        <begin position="137"/>
        <end position="328"/>
    </location>
</feature>
<name>A0A366LY72_9ACTN</name>
<accession>A0A366LY72</accession>
<gene>
    <name evidence="9" type="ORF">DP939_17105</name>
</gene>
<sequence length="343" mass="38016">MPPLAARRVRAAILTIIMFGVVAAFLSPLVQMALTSLKSERQISQAYAPVLPSDPRAFTYQGRRYDVYEVPIGGEVRELALVQKGRTQSGFVDPDRPQDGVITWEGSWRALRPSWTLAPQWSNYADVWNLIDFPRLLFNTAAIALIGTLGTVLSCTLVGYGFARFRFPGRGPLFTLLIATIFLPATVTLIPTYTVFARIGWVGTWLPLLVPAFFANAYSVFLLRQYFMTIPREMDEAAAIDGAGPLRTLLSVIVPQAWPAISAVTLFNFVYTWNDYFTPLVYLSGRPDLQPLQVGLAAFNGLYTHNPAYIQAGTMMTIAVPVLLFACFQRAFVRGIMSTGVDK</sequence>
<dbReference type="OrthoDB" id="5138956at2"/>
<evidence type="ECO:0000256" key="6">
    <source>
        <dbReference type="ARBA" id="ARBA00023136"/>
    </source>
</evidence>
<comment type="subcellular location">
    <subcellularLocation>
        <location evidence="1 7">Cell membrane</location>
        <topology evidence="1 7">Multi-pass membrane protein</topology>
    </subcellularLocation>
</comment>
<keyword evidence="4 7" id="KW-0812">Transmembrane</keyword>
<feature type="transmembrane region" description="Helical" evidence="7">
    <location>
        <begin position="12"/>
        <end position="34"/>
    </location>
</feature>
<proteinExistence type="inferred from homology"/>
<evidence type="ECO:0000256" key="4">
    <source>
        <dbReference type="ARBA" id="ARBA00022692"/>
    </source>
</evidence>
<feature type="transmembrane region" description="Helical" evidence="7">
    <location>
        <begin position="136"/>
        <end position="162"/>
    </location>
</feature>
<dbReference type="Proteomes" id="UP000253303">
    <property type="component" value="Unassembled WGS sequence"/>
</dbReference>
<evidence type="ECO:0000256" key="2">
    <source>
        <dbReference type="ARBA" id="ARBA00022448"/>
    </source>
</evidence>